<proteinExistence type="inferred from homology"/>
<dbReference type="SUPFAM" id="SSF52518">
    <property type="entry name" value="Thiamin diphosphate-binding fold (THDP-binding)"/>
    <property type="match status" value="1"/>
</dbReference>
<organism>
    <name type="scientific">Ixodes scapularis</name>
    <name type="common">Black-legged tick</name>
    <name type="synonym">Deer tick</name>
    <dbReference type="NCBI Taxonomy" id="6945"/>
    <lineage>
        <taxon>Eukaryota</taxon>
        <taxon>Metazoa</taxon>
        <taxon>Ecdysozoa</taxon>
        <taxon>Arthropoda</taxon>
        <taxon>Chelicerata</taxon>
        <taxon>Arachnida</taxon>
        <taxon>Acari</taxon>
        <taxon>Parasitiformes</taxon>
        <taxon>Ixodida</taxon>
        <taxon>Ixodoidea</taxon>
        <taxon>Ixodidae</taxon>
        <taxon>Ixodinae</taxon>
        <taxon>Ixodes</taxon>
    </lineage>
</organism>
<dbReference type="EMBL" id="DS737013">
    <property type="protein sequence ID" value="EEC07274.1"/>
    <property type="molecule type" value="Genomic_DNA"/>
</dbReference>
<dbReference type="VEuPathDB" id="VectorBase:ISCI018613"/>
<evidence type="ECO:0000313" key="9">
    <source>
        <dbReference type="Proteomes" id="UP000001555"/>
    </source>
</evidence>
<dbReference type="Pfam" id="PF00676">
    <property type="entry name" value="E1_dh"/>
    <property type="match status" value="1"/>
</dbReference>
<dbReference type="EC" id="1.2.4.4" evidence="4"/>
<dbReference type="VEuPathDB" id="VectorBase:ISCP_032532"/>
<dbReference type="Gene3D" id="3.40.50.970">
    <property type="match status" value="1"/>
</dbReference>
<dbReference type="InterPro" id="IPR050771">
    <property type="entry name" value="Alpha-ketoacid_DH_E1_comp"/>
</dbReference>
<evidence type="ECO:0000313" key="8">
    <source>
        <dbReference type="EnsemblMetazoa" id="ISCW018613-PA"/>
    </source>
</evidence>
<dbReference type="HOGENOM" id="CLU_2309063_0_0_1"/>
<dbReference type="OrthoDB" id="3845at2759"/>
<dbReference type="PANTHER" id="PTHR43380:SF1">
    <property type="entry name" value="2-OXOISOVALERATE DEHYDROGENASE SUBUNIT ALPHA, MITOCHONDRIAL"/>
    <property type="match status" value="1"/>
</dbReference>
<evidence type="ECO:0000313" key="7">
    <source>
        <dbReference type="EMBL" id="EEC07274.1"/>
    </source>
</evidence>
<evidence type="ECO:0000256" key="5">
    <source>
        <dbReference type="SAM" id="MobiDB-lite"/>
    </source>
</evidence>
<dbReference type="Proteomes" id="UP000001555">
    <property type="component" value="Unassembled WGS sequence"/>
</dbReference>
<keyword evidence="3 4" id="KW-0560">Oxidoreductase</keyword>
<evidence type="ECO:0000256" key="4">
    <source>
        <dbReference type="RuleBase" id="RU365014"/>
    </source>
</evidence>
<dbReference type="InParanoid" id="B7PL02"/>
<feature type="compositionally biased region" description="Basic and acidic residues" evidence="5">
    <location>
        <begin position="91"/>
        <end position="100"/>
    </location>
</feature>
<comment type="function">
    <text evidence="4">The branched-chain alpha-keto dehydrogenase complex catalyzes the overall conversion of alpha-keto acids to acyl-CoA and CO(2). It contains multiple copies of three enzymatic components: branched-chain alpha-keto acid decarboxylase (E1), lipoamide acyltransferase (E2) and lipoamide dehydrogenase (E3).</text>
</comment>
<dbReference type="PaxDb" id="6945-B7PL02"/>
<keyword evidence="2" id="KW-0809">Transit peptide</keyword>
<sequence>MEDVCHAFARDGRVVWITGGLFNPQLKPWIGHHSTSDDSSAYRSVDEVRSWDQKDHPISRFRKYLVRRDLWDDDKEADWKNETKKQKRFGSHNERNTAQR</sequence>
<accession>B7PL02</accession>
<dbReference type="VEuPathDB" id="VectorBase:ISCW018613"/>
<dbReference type="InterPro" id="IPR029061">
    <property type="entry name" value="THDP-binding"/>
</dbReference>
<keyword evidence="4" id="KW-0786">Thiamine pyrophosphate</keyword>
<comment type="cofactor">
    <cofactor evidence="4">
        <name>thiamine diphosphate</name>
        <dbReference type="ChEBI" id="CHEBI:58937"/>
    </cofactor>
</comment>
<dbReference type="PANTHER" id="PTHR43380">
    <property type="entry name" value="2-OXOISOVALERATE DEHYDROGENASE SUBUNIT ALPHA, MITOCHONDRIAL"/>
    <property type="match status" value="1"/>
</dbReference>
<gene>
    <name evidence="7" type="ORF">IscW_ISCW018613</name>
</gene>
<reference evidence="7 9" key="1">
    <citation type="submission" date="2008-03" db="EMBL/GenBank/DDBJ databases">
        <title>Annotation of Ixodes scapularis.</title>
        <authorList>
            <consortium name="Ixodes scapularis Genome Project Consortium"/>
            <person name="Caler E."/>
            <person name="Hannick L.I."/>
            <person name="Bidwell S."/>
            <person name="Joardar V."/>
            <person name="Thiagarajan M."/>
            <person name="Amedeo P."/>
            <person name="Galinsky K.J."/>
            <person name="Schobel S."/>
            <person name="Inman J."/>
            <person name="Hostetler J."/>
            <person name="Miller J."/>
            <person name="Hammond M."/>
            <person name="Megy K."/>
            <person name="Lawson D."/>
            <person name="Kodira C."/>
            <person name="Sutton G."/>
            <person name="Meyer J."/>
            <person name="Hill C.A."/>
            <person name="Birren B."/>
            <person name="Nene V."/>
            <person name="Collins F."/>
            <person name="Alarcon-Chaidez F."/>
            <person name="Wikel S."/>
            <person name="Strausberg R."/>
        </authorList>
    </citation>
    <scope>NUCLEOTIDE SEQUENCE [LARGE SCALE GENOMIC DNA]</scope>
    <source>
        <strain evidence="9">Wikel</strain>
        <strain evidence="7">Wikel colony</strain>
    </source>
</reference>
<reference evidence="8" key="2">
    <citation type="submission" date="2020-05" db="UniProtKB">
        <authorList>
            <consortium name="EnsemblMetazoa"/>
        </authorList>
    </citation>
    <scope>IDENTIFICATION</scope>
    <source>
        <strain evidence="8">wikel</strain>
    </source>
</reference>
<dbReference type="EMBL" id="ABJB010646059">
    <property type="status" value="NOT_ANNOTATED_CDS"/>
    <property type="molecule type" value="Genomic_DNA"/>
</dbReference>
<evidence type="ECO:0000256" key="1">
    <source>
        <dbReference type="ARBA" id="ARBA00008646"/>
    </source>
</evidence>
<evidence type="ECO:0000256" key="3">
    <source>
        <dbReference type="ARBA" id="ARBA00023002"/>
    </source>
</evidence>
<feature type="region of interest" description="Disordered" evidence="5">
    <location>
        <begin position="81"/>
        <end position="100"/>
    </location>
</feature>
<dbReference type="STRING" id="6945.B7PL02"/>
<keyword evidence="9" id="KW-1185">Reference proteome</keyword>
<name>B7PL02_IXOSC</name>
<dbReference type="EnsemblMetazoa" id="ISCW018613-RA">
    <property type="protein sequence ID" value="ISCW018613-PA"/>
    <property type="gene ID" value="ISCW018613"/>
</dbReference>
<evidence type="ECO:0000259" key="6">
    <source>
        <dbReference type="Pfam" id="PF00676"/>
    </source>
</evidence>
<dbReference type="InterPro" id="IPR001017">
    <property type="entry name" value="DH_E1"/>
</dbReference>
<feature type="domain" description="Dehydrogenase E1 component" evidence="6">
    <location>
        <begin position="30"/>
        <end position="86"/>
    </location>
</feature>
<dbReference type="GO" id="GO:0003863">
    <property type="term" value="F:branched-chain 2-oxo acid dehydrogenase activity"/>
    <property type="evidence" value="ECO:0007669"/>
    <property type="project" value="UniProtKB-EC"/>
</dbReference>
<comment type="catalytic activity">
    <reaction evidence="4">
        <text>N(6)-[(R)-lipoyl]-L-lysyl-[protein] + 3-methyl-2-oxobutanoate + H(+) = N(6)-[(R)-S(8)-2-methylpropanoyldihydrolipoyl]-L-lysyl-[protein] + CO2</text>
        <dbReference type="Rhea" id="RHEA:13457"/>
        <dbReference type="Rhea" id="RHEA-COMP:10474"/>
        <dbReference type="Rhea" id="RHEA-COMP:10497"/>
        <dbReference type="ChEBI" id="CHEBI:11851"/>
        <dbReference type="ChEBI" id="CHEBI:15378"/>
        <dbReference type="ChEBI" id="CHEBI:16526"/>
        <dbReference type="ChEBI" id="CHEBI:83099"/>
        <dbReference type="ChEBI" id="CHEBI:83142"/>
        <dbReference type="EC" id="1.2.4.4"/>
    </reaction>
</comment>
<evidence type="ECO:0000256" key="2">
    <source>
        <dbReference type="ARBA" id="ARBA00022946"/>
    </source>
</evidence>
<comment type="similarity">
    <text evidence="1 4">Belongs to the BCKDHA family.</text>
</comment>
<dbReference type="EMBL" id="ABJB010431155">
    <property type="status" value="NOT_ANNOTATED_CDS"/>
    <property type="molecule type" value="Genomic_DNA"/>
</dbReference>
<dbReference type="AlphaFoldDB" id="B7PL02"/>
<protein>
    <recommendedName>
        <fullName evidence="4">2-oxoisovalerate dehydrogenase subunit alpha</fullName>
        <ecNumber evidence="4">1.2.4.4</ecNumber>
    </recommendedName>
    <alternativeName>
        <fullName evidence="4">Branched-chain alpha-keto acid dehydrogenase E1 component alpha chain</fullName>
    </alternativeName>
</protein>